<organism evidence="4 5">
    <name type="scientific">Paenibacillus wynnii</name>
    <dbReference type="NCBI Taxonomy" id="268407"/>
    <lineage>
        <taxon>Bacteria</taxon>
        <taxon>Bacillati</taxon>
        <taxon>Bacillota</taxon>
        <taxon>Bacilli</taxon>
        <taxon>Bacillales</taxon>
        <taxon>Paenibacillaceae</taxon>
        <taxon>Paenibacillus</taxon>
    </lineage>
</organism>
<keyword evidence="3" id="KW-0812">Transmembrane</keyword>
<dbReference type="PIRSF" id="PIRSF005690">
    <property type="entry name" value="GerBA"/>
    <property type="match status" value="1"/>
</dbReference>
<evidence type="ECO:0000256" key="1">
    <source>
        <dbReference type="ARBA" id="ARBA00005278"/>
    </source>
</evidence>
<dbReference type="PANTHER" id="PTHR22550:SF5">
    <property type="entry name" value="LEUCINE ZIPPER PROTEIN 4"/>
    <property type="match status" value="1"/>
</dbReference>
<evidence type="ECO:0000256" key="3">
    <source>
        <dbReference type="SAM" id="Phobius"/>
    </source>
</evidence>
<evidence type="ECO:0000313" key="4">
    <source>
        <dbReference type="EMBL" id="KGE19185.1"/>
    </source>
</evidence>
<sequence>MGGAKMYGNYNIAGDDFVHQITTALGNPPDLTIQYFHLSSDLIGCCIFIKTITDLEKIENYIIRPLIEAPALKTEHPERIIQAVNYVFSAIPVIVIKKTDFSKCVQSILEGHVILFIPPNKEVLLIDVSKYLYREIAESKSEPTIRGPHDSFIESIESNISLVRKRLKTPHLRMEECTLGDSTQTKVITAYLQDVASPEVVNEFRNRIGSIKTDSILESAYIEEWIQDKTFTPFPTLYNTDRPDVVTAHLLEGRVVVFIDGAPNVLIGPCTFFQFFIAAEDYYQRADVASVLRWLRFFSFLLSILLPSTFVGIVSYHQELLPTPLLISFSAQREGVPFPAIVEALVMMVTLEILREAGLRMPRIAGQAISFVGAIVLGEAAVQAGLVSGSMVIVVAVTAISNFVTPAYSLGISQRLIQFALLFLAGFMGLYGVLCGVLFMLTHLVTLKSFGVPYFAPIAPTILADWKDTIIRVPRPSMKTLPKTMKPRRKDR</sequence>
<protein>
    <submittedName>
        <fullName evidence="4">Spore gernimation protein</fullName>
    </submittedName>
</protein>
<dbReference type="GO" id="GO:0016020">
    <property type="term" value="C:membrane"/>
    <property type="evidence" value="ECO:0007669"/>
    <property type="project" value="InterPro"/>
</dbReference>
<feature type="transmembrane region" description="Helical" evidence="3">
    <location>
        <begin position="392"/>
        <end position="412"/>
    </location>
</feature>
<name>A0A098M9F8_9BACL</name>
<comment type="similarity">
    <text evidence="1">Belongs to the GerABKA family.</text>
</comment>
<comment type="caution">
    <text evidence="4">The sequence shown here is derived from an EMBL/GenBank/DDBJ whole genome shotgun (WGS) entry which is preliminary data.</text>
</comment>
<feature type="transmembrane region" description="Helical" evidence="3">
    <location>
        <begin position="419"/>
        <end position="441"/>
    </location>
</feature>
<dbReference type="EMBL" id="JQCR01000002">
    <property type="protein sequence ID" value="KGE19185.1"/>
    <property type="molecule type" value="Genomic_DNA"/>
</dbReference>
<dbReference type="InterPro" id="IPR050768">
    <property type="entry name" value="UPF0353/GerABKA_families"/>
</dbReference>
<dbReference type="InterPro" id="IPR004995">
    <property type="entry name" value="Spore_Ger"/>
</dbReference>
<reference evidence="4 5" key="2">
    <citation type="submission" date="2014-10" db="EMBL/GenBank/DDBJ databases">
        <title>Comparative genomics of the Paenibacillus odorifer group.</title>
        <authorList>
            <person name="Tsai Y.-C."/>
            <person name="Martin N."/>
            <person name="Korlach J."/>
            <person name="Wiedmann M."/>
        </authorList>
    </citation>
    <scope>NUCLEOTIDE SEQUENCE [LARGE SCALE GENOMIC DNA]</scope>
    <source>
        <strain evidence="4 5">DSM 18334</strain>
    </source>
</reference>
<feature type="transmembrane region" description="Helical" evidence="3">
    <location>
        <begin position="336"/>
        <end position="354"/>
    </location>
</feature>
<dbReference type="AlphaFoldDB" id="A0A098M9F8"/>
<accession>A0A098M9F8</accession>
<proteinExistence type="inferred from homology"/>
<dbReference type="Pfam" id="PF03323">
    <property type="entry name" value="GerA"/>
    <property type="match status" value="1"/>
</dbReference>
<keyword evidence="3" id="KW-1133">Transmembrane helix</keyword>
<dbReference type="Proteomes" id="UP000029734">
    <property type="component" value="Unassembled WGS sequence"/>
</dbReference>
<keyword evidence="5" id="KW-1185">Reference proteome</keyword>
<dbReference type="STRING" id="268407.PWYN_07350"/>
<evidence type="ECO:0000256" key="2">
    <source>
        <dbReference type="ARBA" id="ARBA00023136"/>
    </source>
</evidence>
<evidence type="ECO:0000313" key="5">
    <source>
        <dbReference type="Proteomes" id="UP000029734"/>
    </source>
</evidence>
<keyword evidence="2 3" id="KW-0472">Membrane</keyword>
<reference evidence="4 5" key="1">
    <citation type="submission" date="2014-08" db="EMBL/GenBank/DDBJ databases">
        <authorList>
            <person name="den Bakker H.C."/>
        </authorList>
    </citation>
    <scope>NUCLEOTIDE SEQUENCE [LARGE SCALE GENOMIC DNA]</scope>
    <source>
        <strain evidence="4 5">DSM 18334</strain>
    </source>
</reference>
<dbReference type="PANTHER" id="PTHR22550">
    <property type="entry name" value="SPORE GERMINATION PROTEIN"/>
    <property type="match status" value="1"/>
</dbReference>
<gene>
    <name evidence="4" type="ORF">PWYN_07350</name>
</gene>
<dbReference type="GO" id="GO:0009847">
    <property type="term" value="P:spore germination"/>
    <property type="evidence" value="ECO:0007669"/>
    <property type="project" value="InterPro"/>
</dbReference>
<feature type="transmembrane region" description="Helical" evidence="3">
    <location>
        <begin position="366"/>
        <end position="386"/>
    </location>
</feature>
<feature type="transmembrane region" description="Helical" evidence="3">
    <location>
        <begin position="294"/>
        <end position="316"/>
    </location>
</feature>
<dbReference type="eggNOG" id="COG0697">
    <property type="taxonomic scope" value="Bacteria"/>
</dbReference>